<dbReference type="Gene3D" id="3.20.20.60">
    <property type="entry name" value="Phosphoenolpyruvate-binding domains"/>
    <property type="match status" value="1"/>
</dbReference>
<keyword evidence="2" id="KW-0479">Metal-binding</keyword>
<evidence type="ECO:0000256" key="3">
    <source>
        <dbReference type="ARBA" id="ARBA00023239"/>
    </source>
</evidence>
<sequence>MKKLTNSFKTRLLAGDTQYGYWLAMANAYTAEIAATCGFDWLLIDGEHGPNDVRSILAQLQAVAPYPVSPIVRAVEGTTANIKQLLDIGAHNLLIPMIESAEQASNMVAATRYPPKGNRGVGAALARSSRWLAVENYGADIEENICLILQIESQKGIDNLDEILEVSGYDAIFIGPSDLAASMGYPGQTDHEKVQQAISIAVDKIKAAGKAIGTLSTEPSMIKTYANLGATFIAIGVDTLSYAESARNLAKQYIK</sequence>
<keyword evidence="3" id="KW-0456">Lyase</keyword>
<dbReference type="Pfam" id="PF03328">
    <property type="entry name" value="HpcH_HpaI"/>
    <property type="match status" value="1"/>
</dbReference>
<dbReference type="PANTHER" id="PTHR30502">
    <property type="entry name" value="2-KETO-3-DEOXY-L-RHAMNONATE ALDOLASE"/>
    <property type="match status" value="1"/>
</dbReference>
<dbReference type="Proteomes" id="UP000006327">
    <property type="component" value="Unassembled WGS sequence"/>
</dbReference>
<dbReference type="InterPro" id="IPR040442">
    <property type="entry name" value="Pyrv_kinase-like_dom_sf"/>
</dbReference>
<gene>
    <name evidence="5" type="primary">rhmA</name>
    <name evidence="5" type="ORF">GARC_4725</name>
</gene>
<feature type="domain" description="HpcH/HpaI aldolase/citrate lyase" evidence="4">
    <location>
        <begin position="18"/>
        <end position="243"/>
    </location>
</feature>
<comment type="caution">
    <text evidence="5">The sequence shown here is derived from an EMBL/GenBank/DDBJ whole genome shotgun (WGS) entry which is preliminary data.</text>
</comment>
<proteinExistence type="inferred from homology"/>
<dbReference type="GO" id="GO:0005737">
    <property type="term" value="C:cytoplasm"/>
    <property type="evidence" value="ECO:0007669"/>
    <property type="project" value="UniProtKB-ARBA"/>
</dbReference>
<evidence type="ECO:0000256" key="1">
    <source>
        <dbReference type="ARBA" id="ARBA00005568"/>
    </source>
</evidence>
<dbReference type="FunFam" id="3.20.20.60:FF:000004">
    <property type="entry name" value="5-keto-4-deoxy-D-glucarate aldolase"/>
    <property type="match status" value="1"/>
</dbReference>
<evidence type="ECO:0000313" key="5">
    <source>
        <dbReference type="EMBL" id="GAC21663.1"/>
    </source>
</evidence>
<dbReference type="SUPFAM" id="SSF51621">
    <property type="entry name" value="Phosphoenolpyruvate/pyruvate domain"/>
    <property type="match status" value="1"/>
</dbReference>
<evidence type="ECO:0000259" key="4">
    <source>
        <dbReference type="Pfam" id="PF03328"/>
    </source>
</evidence>
<dbReference type="InterPro" id="IPR050251">
    <property type="entry name" value="HpcH-HpaI_aldolase"/>
</dbReference>
<name>K6YY31_9ALTE</name>
<dbReference type="GO" id="GO:0016832">
    <property type="term" value="F:aldehyde-lyase activity"/>
    <property type="evidence" value="ECO:0007669"/>
    <property type="project" value="TreeGrafter"/>
</dbReference>
<evidence type="ECO:0000313" key="6">
    <source>
        <dbReference type="Proteomes" id="UP000006327"/>
    </source>
</evidence>
<dbReference type="eggNOG" id="COG3836">
    <property type="taxonomic scope" value="Bacteria"/>
</dbReference>
<comment type="similarity">
    <text evidence="1">Belongs to the HpcH/HpaI aldolase family.</text>
</comment>
<organism evidence="5 6">
    <name type="scientific">Paraglaciecola arctica BSs20135</name>
    <dbReference type="NCBI Taxonomy" id="493475"/>
    <lineage>
        <taxon>Bacteria</taxon>
        <taxon>Pseudomonadati</taxon>
        <taxon>Pseudomonadota</taxon>
        <taxon>Gammaproteobacteria</taxon>
        <taxon>Alteromonadales</taxon>
        <taxon>Alteromonadaceae</taxon>
        <taxon>Paraglaciecola</taxon>
    </lineage>
</organism>
<dbReference type="OrthoDB" id="86160at2"/>
<dbReference type="STRING" id="493475.GARC_4725"/>
<reference evidence="5 6" key="1">
    <citation type="journal article" date="2017" name="Antonie Van Leeuwenhoek">
        <title>Rhizobium rhizosphaerae sp. nov., a novel species isolated from rice rhizosphere.</title>
        <authorList>
            <person name="Zhao J.J."/>
            <person name="Zhang J."/>
            <person name="Zhang R.J."/>
            <person name="Zhang C.W."/>
            <person name="Yin H.Q."/>
            <person name="Zhang X.X."/>
        </authorList>
    </citation>
    <scope>NUCLEOTIDE SEQUENCE [LARGE SCALE GENOMIC DNA]</scope>
    <source>
        <strain evidence="5 6">BSs20135</strain>
    </source>
</reference>
<dbReference type="AlphaFoldDB" id="K6YY31"/>
<dbReference type="InterPro" id="IPR015813">
    <property type="entry name" value="Pyrv/PenolPyrv_kinase-like_dom"/>
</dbReference>
<evidence type="ECO:0000256" key="2">
    <source>
        <dbReference type="ARBA" id="ARBA00022723"/>
    </source>
</evidence>
<keyword evidence="6" id="KW-1185">Reference proteome</keyword>
<dbReference type="InterPro" id="IPR005000">
    <property type="entry name" value="Aldolase/citrate-lyase_domain"/>
</dbReference>
<accession>K6YY31</accession>
<dbReference type="RefSeq" id="WP_007624883.1">
    <property type="nucleotide sequence ID" value="NZ_BAEO01000065.1"/>
</dbReference>
<dbReference type="PANTHER" id="PTHR30502:SF0">
    <property type="entry name" value="PHOSPHOENOLPYRUVATE CARBOXYLASE FAMILY PROTEIN"/>
    <property type="match status" value="1"/>
</dbReference>
<dbReference type="EMBL" id="BAEO01000065">
    <property type="protein sequence ID" value="GAC21663.1"/>
    <property type="molecule type" value="Genomic_DNA"/>
</dbReference>
<dbReference type="GO" id="GO:0046872">
    <property type="term" value="F:metal ion binding"/>
    <property type="evidence" value="ECO:0007669"/>
    <property type="project" value="UniProtKB-KW"/>
</dbReference>
<protein>
    <submittedName>
        <fullName evidence="5">2-keto-3-deoxy-L-rhamnonate aldolase</fullName>
    </submittedName>
</protein>